<feature type="non-terminal residue" evidence="2">
    <location>
        <position position="84"/>
    </location>
</feature>
<name>A0A9N9H4C6_9GLOM</name>
<sequence length="84" mass="9826">MSHIHKEYYSTNARYLSDKTIKDIKTSFKYIENWERKQQMIDSYPSQSRPLGDESEIRDSVSSLNHSSSSLHTSVKTSNQQIKK</sequence>
<comment type="caution">
    <text evidence="2">The sequence shown here is derived from an EMBL/GenBank/DDBJ whole genome shotgun (WGS) entry which is preliminary data.</text>
</comment>
<feature type="compositionally biased region" description="Low complexity" evidence="1">
    <location>
        <begin position="60"/>
        <end position="84"/>
    </location>
</feature>
<accession>A0A9N9H4C6</accession>
<keyword evidence="3" id="KW-1185">Reference proteome</keyword>
<organism evidence="2 3">
    <name type="scientific">Ambispora gerdemannii</name>
    <dbReference type="NCBI Taxonomy" id="144530"/>
    <lineage>
        <taxon>Eukaryota</taxon>
        <taxon>Fungi</taxon>
        <taxon>Fungi incertae sedis</taxon>
        <taxon>Mucoromycota</taxon>
        <taxon>Glomeromycotina</taxon>
        <taxon>Glomeromycetes</taxon>
        <taxon>Archaeosporales</taxon>
        <taxon>Ambisporaceae</taxon>
        <taxon>Ambispora</taxon>
    </lineage>
</organism>
<gene>
    <name evidence="2" type="ORF">AGERDE_LOCUS11661</name>
</gene>
<dbReference type="AlphaFoldDB" id="A0A9N9H4C6"/>
<reference evidence="2" key="1">
    <citation type="submission" date="2021-06" db="EMBL/GenBank/DDBJ databases">
        <authorList>
            <person name="Kallberg Y."/>
            <person name="Tangrot J."/>
            <person name="Rosling A."/>
        </authorList>
    </citation>
    <scope>NUCLEOTIDE SEQUENCE</scope>
    <source>
        <strain evidence="2">MT106</strain>
    </source>
</reference>
<dbReference type="EMBL" id="CAJVPL010005376">
    <property type="protein sequence ID" value="CAG8657501.1"/>
    <property type="molecule type" value="Genomic_DNA"/>
</dbReference>
<dbReference type="Proteomes" id="UP000789831">
    <property type="component" value="Unassembled WGS sequence"/>
</dbReference>
<feature type="region of interest" description="Disordered" evidence="1">
    <location>
        <begin position="41"/>
        <end position="84"/>
    </location>
</feature>
<proteinExistence type="predicted"/>
<protein>
    <submittedName>
        <fullName evidence="2">12978_t:CDS:1</fullName>
    </submittedName>
</protein>
<evidence type="ECO:0000256" key="1">
    <source>
        <dbReference type="SAM" id="MobiDB-lite"/>
    </source>
</evidence>
<evidence type="ECO:0000313" key="2">
    <source>
        <dbReference type="EMBL" id="CAG8657501.1"/>
    </source>
</evidence>
<evidence type="ECO:0000313" key="3">
    <source>
        <dbReference type="Proteomes" id="UP000789831"/>
    </source>
</evidence>